<keyword evidence="6" id="KW-0804">Transcription</keyword>
<keyword evidence="3 7" id="KW-0863">Zinc-finger</keyword>
<dbReference type="PANTHER" id="PTHR45988">
    <property type="entry name" value="C2H2 TYPE ZINC FINGER TRANSCRIPTION FACTOR FAMILY-RELATED"/>
    <property type="match status" value="1"/>
</dbReference>
<dbReference type="InterPro" id="IPR044653">
    <property type="entry name" value="AZF1/2/3-like"/>
</dbReference>
<gene>
    <name evidence="10" type="ORF">EUGRSUZ_E03408</name>
</gene>
<protein>
    <recommendedName>
        <fullName evidence="9">C2H2-type domain-containing protein</fullName>
    </recommendedName>
</protein>
<dbReference type="InterPro" id="IPR013087">
    <property type="entry name" value="Znf_C2H2_type"/>
</dbReference>
<dbReference type="GO" id="GO:0000976">
    <property type="term" value="F:transcription cis-regulatory region binding"/>
    <property type="evidence" value="ECO:0000318"/>
    <property type="project" value="GO_Central"/>
</dbReference>
<keyword evidence="2" id="KW-0677">Repeat</keyword>
<dbReference type="InParanoid" id="A0A059C9Q7"/>
<evidence type="ECO:0000256" key="8">
    <source>
        <dbReference type="SAM" id="MobiDB-lite"/>
    </source>
</evidence>
<dbReference type="Gramene" id="KCW74675">
    <property type="protein sequence ID" value="KCW74675"/>
    <property type="gene ID" value="EUGRSUZ_E03408"/>
</dbReference>
<dbReference type="GO" id="GO:0008270">
    <property type="term" value="F:zinc ion binding"/>
    <property type="evidence" value="ECO:0007669"/>
    <property type="project" value="UniProtKB-KW"/>
</dbReference>
<dbReference type="GO" id="GO:0006355">
    <property type="term" value="P:regulation of DNA-templated transcription"/>
    <property type="evidence" value="ECO:0000318"/>
    <property type="project" value="GO_Central"/>
</dbReference>
<name>A0A059C9Q7_EUCGR</name>
<dbReference type="PANTHER" id="PTHR45988:SF18">
    <property type="entry name" value="C2H2-TYPE ZINC FINGER FAMILY PROTEIN"/>
    <property type="match status" value="1"/>
</dbReference>
<feature type="domain" description="C2H2-type" evidence="9">
    <location>
        <begin position="104"/>
        <end position="126"/>
    </location>
</feature>
<reference evidence="10" key="1">
    <citation type="submission" date="2013-07" db="EMBL/GenBank/DDBJ databases">
        <title>The genome of Eucalyptus grandis.</title>
        <authorList>
            <person name="Schmutz J."/>
            <person name="Hayes R."/>
            <person name="Myburg A."/>
            <person name="Tuskan G."/>
            <person name="Grattapaglia D."/>
            <person name="Rokhsar D.S."/>
        </authorList>
    </citation>
    <scope>NUCLEOTIDE SEQUENCE</scope>
    <source>
        <tissue evidence="10">Leaf extractions</tissue>
    </source>
</reference>
<dbReference type="STRING" id="71139.A0A059C9Q7"/>
<dbReference type="SUPFAM" id="SSF57667">
    <property type="entry name" value="beta-beta-alpha zinc fingers"/>
    <property type="match status" value="1"/>
</dbReference>
<dbReference type="PROSITE" id="PS50157">
    <property type="entry name" value="ZINC_FINGER_C2H2_2"/>
    <property type="match status" value="1"/>
</dbReference>
<dbReference type="PROSITE" id="PS00028">
    <property type="entry name" value="ZINC_FINGER_C2H2_1"/>
    <property type="match status" value="1"/>
</dbReference>
<dbReference type="EMBL" id="KK198757">
    <property type="protein sequence ID" value="KCW74675.1"/>
    <property type="molecule type" value="Genomic_DNA"/>
</dbReference>
<dbReference type="GO" id="GO:0003700">
    <property type="term" value="F:DNA-binding transcription factor activity"/>
    <property type="evidence" value="ECO:0000318"/>
    <property type="project" value="GO_Central"/>
</dbReference>
<evidence type="ECO:0000256" key="3">
    <source>
        <dbReference type="ARBA" id="ARBA00022771"/>
    </source>
</evidence>
<evidence type="ECO:0000256" key="2">
    <source>
        <dbReference type="ARBA" id="ARBA00022737"/>
    </source>
</evidence>
<evidence type="ECO:0000256" key="1">
    <source>
        <dbReference type="ARBA" id="ARBA00022723"/>
    </source>
</evidence>
<dbReference type="InterPro" id="IPR036236">
    <property type="entry name" value="Znf_C2H2_sf"/>
</dbReference>
<evidence type="ECO:0000256" key="7">
    <source>
        <dbReference type="PROSITE-ProRule" id="PRU00042"/>
    </source>
</evidence>
<evidence type="ECO:0000256" key="5">
    <source>
        <dbReference type="ARBA" id="ARBA00023015"/>
    </source>
</evidence>
<dbReference type="AlphaFoldDB" id="A0A059C9Q7"/>
<dbReference type="GO" id="GO:0005634">
    <property type="term" value="C:nucleus"/>
    <property type="evidence" value="ECO:0000318"/>
    <property type="project" value="GO_Central"/>
</dbReference>
<keyword evidence="1" id="KW-0479">Metal-binding</keyword>
<feature type="region of interest" description="Disordered" evidence="8">
    <location>
        <begin position="1"/>
        <end position="42"/>
    </location>
</feature>
<evidence type="ECO:0000259" key="9">
    <source>
        <dbReference type="PROSITE" id="PS50157"/>
    </source>
</evidence>
<proteinExistence type="predicted"/>
<organism evidence="10">
    <name type="scientific">Eucalyptus grandis</name>
    <name type="common">Flooded gum</name>
    <dbReference type="NCBI Taxonomy" id="71139"/>
    <lineage>
        <taxon>Eukaryota</taxon>
        <taxon>Viridiplantae</taxon>
        <taxon>Streptophyta</taxon>
        <taxon>Embryophyta</taxon>
        <taxon>Tracheophyta</taxon>
        <taxon>Spermatophyta</taxon>
        <taxon>Magnoliopsida</taxon>
        <taxon>eudicotyledons</taxon>
        <taxon>Gunneridae</taxon>
        <taxon>Pentapetalae</taxon>
        <taxon>rosids</taxon>
        <taxon>malvids</taxon>
        <taxon>Myrtales</taxon>
        <taxon>Myrtaceae</taxon>
        <taxon>Myrtoideae</taxon>
        <taxon>Eucalypteae</taxon>
        <taxon>Eucalyptus</taxon>
    </lineage>
</organism>
<dbReference type="Pfam" id="PF13912">
    <property type="entry name" value="zf-C2H2_6"/>
    <property type="match status" value="1"/>
</dbReference>
<feature type="compositionally biased region" description="Acidic residues" evidence="8">
    <location>
        <begin position="28"/>
        <end position="38"/>
    </location>
</feature>
<evidence type="ECO:0000256" key="4">
    <source>
        <dbReference type="ARBA" id="ARBA00022833"/>
    </source>
</evidence>
<keyword evidence="4" id="KW-0862">Zinc</keyword>
<keyword evidence="5" id="KW-0805">Transcription regulation</keyword>
<sequence>MAGGLDLHRRKGHGRSQTGRRRATAMESGEEGGEDGGDTLEAGGSELRMAAADGVSGGLREYFEKKERGRGRCRVHLLFASADEQPATSTSAMTTSSDMSGKVHECSTCHKSFLTSQALDGHKWCHYEALTPASLTAATASTTNGPRHCKFDMNMLALPKFSPHFAVSSNVDDEVETPHLSKKPRFLMLMKTEAA</sequence>
<feature type="compositionally biased region" description="Basic residues" evidence="8">
    <location>
        <begin position="8"/>
        <end position="23"/>
    </location>
</feature>
<accession>A0A059C9Q7</accession>
<evidence type="ECO:0000313" key="10">
    <source>
        <dbReference type="EMBL" id="KCW74675.1"/>
    </source>
</evidence>
<evidence type="ECO:0000256" key="6">
    <source>
        <dbReference type="ARBA" id="ARBA00023163"/>
    </source>
</evidence>